<comment type="caution">
    <text evidence="14">The sequence shown here is derived from an EMBL/GenBank/DDBJ whole genome shotgun (WGS) entry which is preliminary data.</text>
</comment>
<dbReference type="SMART" id="SM00225">
    <property type="entry name" value="BTB"/>
    <property type="match status" value="1"/>
</dbReference>
<gene>
    <name evidence="14" type="ORF">AAG570_012729</name>
</gene>
<protein>
    <submittedName>
        <fullName evidence="14">Uncharacterized protein</fullName>
    </submittedName>
</protein>
<evidence type="ECO:0000256" key="4">
    <source>
        <dbReference type="ARBA" id="ARBA00022771"/>
    </source>
</evidence>
<accession>A0ABD0YEP3</accession>
<dbReference type="AlphaFoldDB" id="A0ABD0YEP3"/>
<dbReference type="SMART" id="SM00355">
    <property type="entry name" value="ZnF_C2H2"/>
    <property type="match status" value="2"/>
</dbReference>
<evidence type="ECO:0000259" key="12">
    <source>
        <dbReference type="PROSITE" id="PS50097"/>
    </source>
</evidence>
<dbReference type="InterPro" id="IPR011333">
    <property type="entry name" value="SKP1/BTB/POZ_sf"/>
</dbReference>
<reference evidence="14 15" key="1">
    <citation type="submission" date="2024-07" db="EMBL/GenBank/DDBJ databases">
        <title>Chromosome-level genome assembly of the water stick insect Ranatra chinensis (Heteroptera: Nepidae).</title>
        <authorList>
            <person name="Liu X."/>
        </authorList>
    </citation>
    <scope>NUCLEOTIDE SEQUENCE [LARGE SCALE GENOMIC DNA]</scope>
    <source>
        <strain evidence="14">Cailab_2021Rc</strain>
        <tissue evidence="14">Muscle</tissue>
    </source>
</reference>
<dbReference type="EMBL" id="JBFDAA010000008">
    <property type="protein sequence ID" value="KAL1129785.1"/>
    <property type="molecule type" value="Genomic_DNA"/>
</dbReference>
<keyword evidence="8" id="KW-0804">Transcription</keyword>
<proteinExistence type="predicted"/>
<dbReference type="GO" id="GO:0003677">
    <property type="term" value="F:DNA binding"/>
    <property type="evidence" value="ECO:0007669"/>
    <property type="project" value="UniProtKB-KW"/>
</dbReference>
<evidence type="ECO:0000256" key="1">
    <source>
        <dbReference type="ARBA" id="ARBA00004123"/>
    </source>
</evidence>
<name>A0ABD0YEP3_9HEMI</name>
<dbReference type="PANTHER" id="PTHR46105">
    <property type="entry name" value="AGAP004733-PA"/>
    <property type="match status" value="1"/>
</dbReference>
<dbReference type="InterPro" id="IPR000210">
    <property type="entry name" value="BTB/POZ_dom"/>
</dbReference>
<dbReference type="Gene3D" id="3.30.710.10">
    <property type="entry name" value="Potassium Channel Kv1.1, Chain A"/>
    <property type="match status" value="1"/>
</dbReference>
<keyword evidence="4 10" id="KW-0863">Zinc-finger</keyword>
<evidence type="ECO:0000256" key="8">
    <source>
        <dbReference type="ARBA" id="ARBA00023163"/>
    </source>
</evidence>
<dbReference type="PROSITE" id="PS50097">
    <property type="entry name" value="BTB"/>
    <property type="match status" value="1"/>
</dbReference>
<dbReference type="Proteomes" id="UP001558652">
    <property type="component" value="Unassembled WGS sequence"/>
</dbReference>
<evidence type="ECO:0000313" key="15">
    <source>
        <dbReference type="Proteomes" id="UP001558652"/>
    </source>
</evidence>
<feature type="domain" description="C2H2-type" evidence="13">
    <location>
        <begin position="278"/>
        <end position="306"/>
    </location>
</feature>
<keyword evidence="6" id="KW-0805">Transcription regulation</keyword>
<evidence type="ECO:0000256" key="11">
    <source>
        <dbReference type="SAM" id="MobiDB-lite"/>
    </source>
</evidence>
<evidence type="ECO:0000256" key="10">
    <source>
        <dbReference type="PROSITE-ProRule" id="PRU00042"/>
    </source>
</evidence>
<organism evidence="14 15">
    <name type="scientific">Ranatra chinensis</name>
    <dbReference type="NCBI Taxonomy" id="642074"/>
    <lineage>
        <taxon>Eukaryota</taxon>
        <taxon>Metazoa</taxon>
        <taxon>Ecdysozoa</taxon>
        <taxon>Arthropoda</taxon>
        <taxon>Hexapoda</taxon>
        <taxon>Insecta</taxon>
        <taxon>Pterygota</taxon>
        <taxon>Neoptera</taxon>
        <taxon>Paraneoptera</taxon>
        <taxon>Hemiptera</taxon>
        <taxon>Heteroptera</taxon>
        <taxon>Panheteroptera</taxon>
        <taxon>Nepomorpha</taxon>
        <taxon>Nepidae</taxon>
        <taxon>Ranatrinae</taxon>
        <taxon>Ranatra</taxon>
    </lineage>
</organism>
<evidence type="ECO:0000313" key="14">
    <source>
        <dbReference type="EMBL" id="KAL1129785.1"/>
    </source>
</evidence>
<keyword evidence="2" id="KW-0479">Metal-binding</keyword>
<evidence type="ECO:0000256" key="2">
    <source>
        <dbReference type="ARBA" id="ARBA00022723"/>
    </source>
</evidence>
<dbReference type="InterPro" id="IPR050457">
    <property type="entry name" value="ZnFinger_BTB_dom_contain"/>
</dbReference>
<dbReference type="CDD" id="cd18186">
    <property type="entry name" value="BTB_POZ_ZBTB_KLHL-like"/>
    <property type="match status" value="1"/>
</dbReference>
<dbReference type="Gene3D" id="3.30.160.60">
    <property type="entry name" value="Classic Zinc Finger"/>
    <property type="match status" value="1"/>
</dbReference>
<dbReference type="GO" id="GO:0005634">
    <property type="term" value="C:nucleus"/>
    <property type="evidence" value="ECO:0007669"/>
    <property type="project" value="UniProtKB-SubCell"/>
</dbReference>
<dbReference type="PROSITE" id="PS50157">
    <property type="entry name" value="ZINC_FINGER_C2H2_2"/>
    <property type="match status" value="1"/>
</dbReference>
<dbReference type="Pfam" id="PF00651">
    <property type="entry name" value="BTB"/>
    <property type="match status" value="1"/>
</dbReference>
<keyword evidence="3" id="KW-0677">Repeat</keyword>
<evidence type="ECO:0000256" key="6">
    <source>
        <dbReference type="ARBA" id="ARBA00023015"/>
    </source>
</evidence>
<feature type="compositionally biased region" description="Pro residues" evidence="11">
    <location>
        <begin position="164"/>
        <end position="177"/>
    </location>
</feature>
<dbReference type="GO" id="GO:0008270">
    <property type="term" value="F:zinc ion binding"/>
    <property type="evidence" value="ECO:0007669"/>
    <property type="project" value="UniProtKB-KW"/>
</dbReference>
<evidence type="ECO:0000256" key="3">
    <source>
        <dbReference type="ARBA" id="ARBA00022737"/>
    </source>
</evidence>
<evidence type="ECO:0000256" key="9">
    <source>
        <dbReference type="ARBA" id="ARBA00023242"/>
    </source>
</evidence>
<sequence>MYSLYKAWLAGDHRQQTHHRHYRQVVVTAGVGPDSRRFTAHREVLAEHSGYLKSLLDGCPGDEVAVPNVAPEVFGPLLAFMYTGHLDLDGENVYAMLLAGHLLHVPRAVDLCRGFLLRRQCSGLLVKPIPSRKYPPCGAGLYWPPPPVVAPIVPPPFRPHSYPPPSVPPPPPHPLPTDPVASTSTADPPPPVAKRSERRTVTDVACCDGPVRFRRVLNVNYGATVTGEKRPVFVCHYCKHTFKSHYCYRKHARRHINPVGAPDEEDRSAALRLNVQYYPCKTCGSKFPSYYFVHKHRKLCHPDETAHTNSALTTTASAPS</sequence>
<feature type="region of interest" description="Disordered" evidence="11">
    <location>
        <begin position="164"/>
        <end position="197"/>
    </location>
</feature>
<dbReference type="PANTHER" id="PTHR46105:SF5">
    <property type="entry name" value="ZINC FINGER AND BTB DOMAIN-CONTAINING PROTEIN 44 ISOFORM X1"/>
    <property type="match status" value="1"/>
</dbReference>
<keyword evidence="15" id="KW-1185">Reference proteome</keyword>
<evidence type="ECO:0000259" key="13">
    <source>
        <dbReference type="PROSITE" id="PS50157"/>
    </source>
</evidence>
<evidence type="ECO:0000256" key="5">
    <source>
        <dbReference type="ARBA" id="ARBA00022833"/>
    </source>
</evidence>
<dbReference type="SUPFAM" id="SSF54695">
    <property type="entry name" value="POZ domain"/>
    <property type="match status" value="1"/>
</dbReference>
<keyword evidence="7" id="KW-0238">DNA-binding</keyword>
<evidence type="ECO:0000256" key="7">
    <source>
        <dbReference type="ARBA" id="ARBA00023125"/>
    </source>
</evidence>
<keyword evidence="5" id="KW-0862">Zinc</keyword>
<comment type="subcellular location">
    <subcellularLocation>
        <location evidence="1">Nucleus</location>
    </subcellularLocation>
</comment>
<keyword evidence="9" id="KW-0539">Nucleus</keyword>
<dbReference type="InterPro" id="IPR013087">
    <property type="entry name" value="Znf_C2H2_type"/>
</dbReference>
<feature type="domain" description="BTB" evidence="12">
    <location>
        <begin position="23"/>
        <end position="90"/>
    </location>
</feature>
<dbReference type="PROSITE" id="PS00028">
    <property type="entry name" value="ZINC_FINGER_C2H2_1"/>
    <property type="match status" value="2"/>
</dbReference>